<dbReference type="InterPro" id="IPR001789">
    <property type="entry name" value="Sig_transdc_resp-reg_receiver"/>
</dbReference>
<gene>
    <name evidence="3" type="ORF">KOR34_29070</name>
</gene>
<dbReference type="RefSeq" id="WP_146565241.1">
    <property type="nucleotide sequence ID" value="NZ_SIHJ01000001.1"/>
</dbReference>
<organism evidence="3 4">
    <name type="scientific">Posidoniimonas corsicana</name>
    <dbReference type="NCBI Taxonomy" id="1938618"/>
    <lineage>
        <taxon>Bacteria</taxon>
        <taxon>Pseudomonadati</taxon>
        <taxon>Planctomycetota</taxon>
        <taxon>Planctomycetia</taxon>
        <taxon>Pirellulales</taxon>
        <taxon>Lacipirellulaceae</taxon>
        <taxon>Posidoniimonas</taxon>
    </lineage>
</organism>
<feature type="modified residue" description="4-aspartylphosphate" evidence="1">
    <location>
        <position position="102"/>
    </location>
</feature>
<comment type="caution">
    <text evidence="3">The sequence shown here is derived from an EMBL/GenBank/DDBJ whole genome shotgun (WGS) entry which is preliminary data.</text>
</comment>
<keyword evidence="4" id="KW-1185">Reference proteome</keyword>
<dbReference type="GO" id="GO:0000160">
    <property type="term" value="P:phosphorelay signal transduction system"/>
    <property type="evidence" value="ECO:0007669"/>
    <property type="project" value="InterPro"/>
</dbReference>
<reference evidence="3 4" key="1">
    <citation type="submission" date="2019-02" db="EMBL/GenBank/DDBJ databases">
        <title>Deep-cultivation of Planctomycetes and their phenomic and genomic characterization uncovers novel biology.</title>
        <authorList>
            <person name="Wiegand S."/>
            <person name="Jogler M."/>
            <person name="Boedeker C."/>
            <person name="Pinto D."/>
            <person name="Vollmers J."/>
            <person name="Rivas-Marin E."/>
            <person name="Kohn T."/>
            <person name="Peeters S.H."/>
            <person name="Heuer A."/>
            <person name="Rast P."/>
            <person name="Oberbeckmann S."/>
            <person name="Bunk B."/>
            <person name="Jeske O."/>
            <person name="Meyerdierks A."/>
            <person name="Storesund J.E."/>
            <person name="Kallscheuer N."/>
            <person name="Luecker S."/>
            <person name="Lage O.M."/>
            <person name="Pohl T."/>
            <person name="Merkel B.J."/>
            <person name="Hornburger P."/>
            <person name="Mueller R.-W."/>
            <person name="Bruemmer F."/>
            <person name="Labrenz M."/>
            <person name="Spormann A.M."/>
            <person name="Op Den Camp H."/>
            <person name="Overmann J."/>
            <person name="Amann R."/>
            <person name="Jetten M.S.M."/>
            <person name="Mascher T."/>
            <person name="Medema M.H."/>
            <person name="Devos D.P."/>
            <person name="Kaster A.-K."/>
            <person name="Ovreas L."/>
            <person name="Rohde M."/>
            <person name="Galperin M.Y."/>
            <person name="Jogler C."/>
        </authorList>
    </citation>
    <scope>NUCLEOTIDE SEQUENCE [LARGE SCALE GENOMIC DNA]</scope>
    <source>
        <strain evidence="3 4">KOR34</strain>
    </source>
</reference>
<dbReference type="EMBL" id="SIHJ01000001">
    <property type="protein sequence ID" value="TWT37941.1"/>
    <property type="molecule type" value="Genomic_DNA"/>
</dbReference>
<proteinExistence type="predicted"/>
<dbReference type="Gene3D" id="3.40.50.2300">
    <property type="match status" value="1"/>
</dbReference>
<sequence>MHAQAKAKAAGSDPSGPEECNRRVLLIDDNHAIHDDYNKILSPPSDSSELDALGSLLFDAATPDRGPSVVFQTSSAYQGQEALGLVEQSLRAGCPFAMAFVDMRMPPGWDGLETIKRLWEVDPHLQMVICSAYSDRSWDELVEELANEDQWLLLRKPFDGAEVSQLALALTMKWSLGRAAERSLADLRMALDSIAPVFGQLSDALDLANDLASLVQPGRVETDTPVAPSEDAVSIIAAARRSLEVLRQELDAVSGLRVSPDVRA</sequence>
<name>A0A5C5VIK7_9BACT</name>
<evidence type="ECO:0000313" key="3">
    <source>
        <dbReference type="EMBL" id="TWT37941.1"/>
    </source>
</evidence>
<dbReference type="InterPro" id="IPR011006">
    <property type="entry name" value="CheY-like_superfamily"/>
</dbReference>
<protein>
    <submittedName>
        <fullName evidence="3">Response regulator receiver domain protein</fullName>
    </submittedName>
</protein>
<keyword evidence="1" id="KW-0597">Phosphoprotein</keyword>
<evidence type="ECO:0000259" key="2">
    <source>
        <dbReference type="PROSITE" id="PS50110"/>
    </source>
</evidence>
<evidence type="ECO:0000256" key="1">
    <source>
        <dbReference type="PROSITE-ProRule" id="PRU00169"/>
    </source>
</evidence>
<dbReference type="Proteomes" id="UP000316714">
    <property type="component" value="Unassembled WGS sequence"/>
</dbReference>
<dbReference type="AlphaFoldDB" id="A0A5C5VIK7"/>
<feature type="domain" description="Response regulatory" evidence="2">
    <location>
        <begin position="23"/>
        <end position="171"/>
    </location>
</feature>
<evidence type="ECO:0000313" key="4">
    <source>
        <dbReference type="Proteomes" id="UP000316714"/>
    </source>
</evidence>
<dbReference type="OrthoDB" id="260274at2"/>
<accession>A0A5C5VIK7</accession>
<dbReference type="SUPFAM" id="SSF52172">
    <property type="entry name" value="CheY-like"/>
    <property type="match status" value="1"/>
</dbReference>
<dbReference type="PROSITE" id="PS50110">
    <property type="entry name" value="RESPONSE_REGULATORY"/>
    <property type="match status" value="1"/>
</dbReference>